<keyword evidence="1" id="KW-0808">Transferase</keyword>
<organismHost>
    <name type="scientific">Glossina</name>
    <name type="common">tsetse flies</name>
    <dbReference type="NCBI Taxonomy" id="7393"/>
</organismHost>
<proteinExistence type="predicted"/>
<dbReference type="GO" id="GO:0016740">
    <property type="term" value="F:transferase activity"/>
    <property type="evidence" value="ECO:0007669"/>
    <property type="project" value="UniProtKB-KW"/>
</dbReference>
<reference evidence="1 2" key="1">
    <citation type="journal article" date="2016" name="J. Gen. Virol.">
        <title>Comprehensive annotation of Glossina pallidipes salivary gland hypertrophy virus from Ethiopian tsetse flies: a proteogenomics approach.</title>
        <authorList>
            <person name="Abd-Alla A.M."/>
            <person name="Kariithi H.M."/>
            <person name="Cousserans F."/>
            <person name="Parker N.J."/>
            <person name="Ince I.A."/>
            <person name="Scully E.D."/>
            <person name="Boeren S."/>
            <person name="Geib S.M."/>
            <person name="Mekonnen S."/>
            <person name="Vlak J.M."/>
            <person name="Parker A.G."/>
            <person name="Vreysen M.J."/>
            <person name="Bergoin M."/>
        </authorList>
    </citation>
    <scope>NUCLEOTIDE SEQUENCE [LARGE SCALE GENOMIC DNA]</scope>
    <source>
        <strain evidence="1 2">Ethiopian</strain>
    </source>
</reference>
<gene>
    <name evidence="1" type="ORF">GpSGHVEth048</name>
</gene>
<dbReference type="Proteomes" id="UP000282469">
    <property type="component" value="Segment"/>
</dbReference>
<protein>
    <submittedName>
        <fullName evidence="1">Glutathione S transferase-like protein</fullName>
    </submittedName>
</protein>
<accession>A0A0Y0K7A7</accession>
<organism evidence="1 2">
    <name type="scientific">Glossina hytrovirus (isolate Glossina pallidipes/Ethiopia/Seibersdorf/-)</name>
    <name type="common">GHV</name>
    <dbReference type="NCBI Taxonomy" id="379529"/>
    <lineage>
        <taxon>Viruses</taxon>
        <taxon>Viruses incertae sedis</taxon>
        <taxon>Naldaviricetes</taxon>
        <taxon>Lefavirales</taxon>
        <taxon>Hytrosaviridae</taxon>
        <taxon>Glossinavirus</taxon>
        <taxon>Glossinavirus glopallidipedis</taxon>
    </lineage>
</organism>
<dbReference type="EMBL" id="KU050077">
    <property type="protein sequence ID" value="AMB48652.1"/>
    <property type="molecule type" value="Genomic_DNA"/>
</dbReference>
<name>A0A0Y0K7A7_GHVS</name>
<sequence length="533" mass="61541">MASLFENGISFNGYNCSEIIRSITDKNKIYIPCPIMGTYWHNSPNSCSLYISLDTFEYIHVYHGDICTLTADNNPINKLFDDILEACQGTITEKEHQLIKTTCIPYSTLNSNQYLDTTSMNLNLMPDEILVTIRNTINSAYQNIWKIVTPLYISINEDFENEIKLKSISANTHDDYIISNSTKLTSSNYILNMFKTPFDFIGSGSDETKFLITNMIMRHLEYDMPIINQMSKQQVINKILANAATFEKKPINSTVFTENRDPDLFFLDGRDLFDFLLRNIDNKMFFLRKIHMVTPQYHFDTLRRTIMSIISEYGIATYNPHWQGQRIKSTCNAAHFASSSSKQAAKLFVPEELRCSAHTIAQCPHIRALLTNHFIKEYKHKGTLLDLGSTNTVVQSLMSRLITDEFFSDENKILSQMAINKEIPVCTFLLFFYKQFFDNDEIDVSLGFSCLLSQKYNNIMNRDALIKSSIDDKKRVSHASKNLQALEKLFDRNNDLHRLCIPAKYLTSQWYIWFLKLLKINVDLIGITTINSQ</sequence>
<evidence type="ECO:0000313" key="2">
    <source>
        <dbReference type="Proteomes" id="UP000282469"/>
    </source>
</evidence>
<evidence type="ECO:0000313" key="1">
    <source>
        <dbReference type="EMBL" id="AMB48652.1"/>
    </source>
</evidence>